<evidence type="ECO:0000256" key="2">
    <source>
        <dbReference type="SAM" id="MobiDB-lite"/>
    </source>
</evidence>
<evidence type="ECO:0000256" key="1">
    <source>
        <dbReference type="SAM" id="Coils"/>
    </source>
</evidence>
<sequence length="196" mass="22500">MTSNKHYDSDEIPELSPHYSGVYDEDQLGKNKLKNNSMIELEIARLRITQLEKEIELEKLRCPRCEGFGQSASNSENTILKNLYLPKREVMRFDDISFPRVEDENAELLIGCNAPSVHEMKEVRTGKSNEPFPVKTLLGWTLFGSYGEPCKSNRVLNHLSAKEELEDKFEQSYSTEFKNRLSRTSSMSVEDRIASS</sequence>
<proteinExistence type="predicted"/>
<keyword evidence="1" id="KW-0175">Coiled coil</keyword>
<dbReference type="EMBL" id="UZAK01040336">
    <property type="protein sequence ID" value="VDP64443.1"/>
    <property type="molecule type" value="Genomic_DNA"/>
</dbReference>
<accession>A0A183KS44</accession>
<feature type="coiled-coil region" evidence="1">
    <location>
        <begin position="34"/>
        <end position="61"/>
    </location>
</feature>
<reference evidence="3 4" key="2">
    <citation type="submission" date="2018-11" db="EMBL/GenBank/DDBJ databases">
        <authorList>
            <consortium name="Pathogen Informatics"/>
        </authorList>
    </citation>
    <scope>NUCLEOTIDE SEQUENCE [LARGE SCALE GENOMIC DNA]</scope>
    <source>
        <strain evidence="3">Dakar</strain>
        <strain evidence="4">Dakar, Senegal</strain>
    </source>
</reference>
<dbReference type="AlphaFoldDB" id="A0A183KS44"/>
<organism evidence="5">
    <name type="scientific">Schistosoma curassoni</name>
    <dbReference type="NCBI Taxonomy" id="6186"/>
    <lineage>
        <taxon>Eukaryota</taxon>
        <taxon>Metazoa</taxon>
        <taxon>Spiralia</taxon>
        <taxon>Lophotrochozoa</taxon>
        <taxon>Platyhelminthes</taxon>
        <taxon>Trematoda</taxon>
        <taxon>Digenea</taxon>
        <taxon>Strigeidida</taxon>
        <taxon>Schistosomatoidea</taxon>
        <taxon>Schistosomatidae</taxon>
        <taxon>Schistosoma</taxon>
    </lineage>
</organism>
<dbReference type="PANTHER" id="PTHR47331:SF1">
    <property type="entry name" value="GAG-LIKE PROTEIN"/>
    <property type="match status" value="1"/>
</dbReference>
<dbReference type="PANTHER" id="PTHR47331">
    <property type="entry name" value="PHD-TYPE DOMAIN-CONTAINING PROTEIN"/>
    <property type="match status" value="1"/>
</dbReference>
<keyword evidence="4" id="KW-1185">Reference proteome</keyword>
<protein>
    <submittedName>
        <fullName evidence="5">DUF4806 domain-containing protein</fullName>
    </submittedName>
</protein>
<evidence type="ECO:0000313" key="3">
    <source>
        <dbReference type="EMBL" id="VDP64443.1"/>
    </source>
</evidence>
<dbReference type="Proteomes" id="UP000279833">
    <property type="component" value="Unassembled WGS sequence"/>
</dbReference>
<feature type="region of interest" description="Disordered" evidence="2">
    <location>
        <begin position="1"/>
        <end position="21"/>
    </location>
</feature>
<evidence type="ECO:0000313" key="4">
    <source>
        <dbReference type="Proteomes" id="UP000279833"/>
    </source>
</evidence>
<gene>
    <name evidence="3" type="ORF">SCUD_LOCUS17881</name>
</gene>
<name>A0A183KS44_9TREM</name>
<dbReference type="WBParaSite" id="SCUD_0001788401-mRNA-1">
    <property type="protein sequence ID" value="SCUD_0001788401-mRNA-1"/>
    <property type="gene ID" value="SCUD_0001788401"/>
</dbReference>
<reference evidence="5" key="1">
    <citation type="submission" date="2016-06" db="UniProtKB">
        <authorList>
            <consortium name="WormBaseParasite"/>
        </authorList>
    </citation>
    <scope>IDENTIFICATION</scope>
</reference>
<evidence type="ECO:0000313" key="5">
    <source>
        <dbReference type="WBParaSite" id="SCUD_0001788401-mRNA-1"/>
    </source>
</evidence>